<protein>
    <recommendedName>
        <fullName evidence="1">non-specific serine/threonine protein kinase</fullName>
        <ecNumber evidence="1">2.7.11.1</ecNumber>
    </recommendedName>
</protein>
<evidence type="ECO:0000256" key="9">
    <source>
        <dbReference type="SAM" id="MobiDB-lite"/>
    </source>
</evidence>
<dbReference type="Gene3D" id="1.10.510.10">
    <property type="entry name" value="Transferase(Phosphotransferase) domain 1"/>
    <property type="match status" value="2"/>
</dbReference>
<dbReference type="Gene3D" id="3.30.200.20">
    <property type="entry name" value="Phosphorylase Kinase, domain 1"/>
    <property type="match status" value="1"/>
</dbReference>
<keyword evidence="2" id="KW-0723">Serine/threonine-protein kinase</keyword>
<dbReference type="InterPro" id="IPR050236">
    <property type="entry name" value="Ser_Thr_kinase_AGC"/>
</dbReference>
<dbReference type="EMBL" id="GDID01002897">
    <property type="protein sequence ID" value="JAP93709.1"/>
    <property type="molecule type" value="Transcribed_RNA"/>
</dbReference>
<keyword evidence="6" id="KW-0067">ATP-binding</keyword>
<feature type="non-terminal residue" evidence="11">
    <location>
        <position position="1"/>
    </location>
</feature>
<dbReference type="GO" id="GO:0005524">
    <property type="term" value="F:ATP binding"/>
    <property type="evidence" value="ECO:0007669"/>
    <property type="project" value="UniProtKB-KW"/>
</dbReference>
<sequence>ILKNQNQNSPETDQSTPRLSQKYRLDLKSEESPLNSKAFVDQRQFDYQPKNPYLSLHNYQPIKRISKGGYGTVILAKCKSRNTLVAIKIMKITDIERKNAIDKVQIEQQILKIIAKDKLKIKLDDFVVKFYGSFKTQTHFFLVLDYCAVGDLYSLLNESGSFNEGWSAWLIAEIAIGLHYLHKSGIIYNDLKPENILMSDDGHIKFTDFGISKIAVKQIVEQSRFISRNGSLSANNSGHIKTSIDNDQFPMQSVINKLNIIKIKQAEIVDYKTSLTNPLEIQTERELREFQSASSDNKKVLGTPHYLAPELLQGGEPSMQSDFWSLGICLYEFVFGIKPFIDLIDSSLEALFYKIQFEDVAFPTDQEASDDVKNLIIQLLQKNPDDRLHNIKELQNHQWFVKQKIPFNSIFSQKPPVIPKPLQQDLTPMFHQNSDWVKEVLEEVSSLDELPSYQSQQNLDYDFVNSQMFVNPLKMKGSFDKIISEETSEDCK</sequence>
<dbReference type="AlphaFoldDB" id="A0A146KEH0"/>
<dbReference type="InterPro" id="IPR008271">
    <property type="entry name" value="Ser/Thr_kinase_AS"/>
</dbReference>
<dbReference type="PANTHER" id="PTHR24356">
    <property type="entry name" value="SERINE/THREONINE-PROTEIN KINASE"/>
    <property type="match status" value="1"/>
</dbReference>
<comment type="catalytic activity">
    <reaction evidence="8">
        <text>L-seryl-[protein] + ATP = O-phospho-L-seryl-[protein] + ADP + H(+)</text>
        <dbReference type="Rhea" id="RHEA:17989"/>
        <dbReference type="Rhea" id="RHEA-COMP:9863"/>
        <dbReference type="Rhea" id="RHEA-COMP:11604"/>
        <dbReference type="ChEBI" id="CHEBI:15378"/>
        <dbReference type="ChEBI" id="CHEBI:29999"/>
        <dbReference type="ChEBI" id="CHEBI:30616"/>
        <dbReference type="ChEBI" id="CHEBI:83421"/>
        <dbReference type="ChEBI" id="CHEBI:456216"/>
        <dbReference type="EC" id="2.7.11.1"/>
    </reaction>
</comment>
<comment type="catalytic activity">
    <reaction evidence="7">
        <text>L-threonyl-[protein] + ATP = O-phospho-L-threonyl-[protein] + ADP + H(+)</text>
        <dbReference type="Rhea" id="RHEA:46608"/>
        <dbReference type="Rhea" id="RHEA-COMP:11060"/>
        <dbReference type="Rhea" id="RHEA-COMP:11605"/>
        <dbReference type="ChEBI" id="CHEBI:15378"/>
        <dbReference type="ChEBI" id="CHEBI:30013"/>
        <dbReference type="ChEBI" id="CHEBI:30616"/>
        <dbReference type="ChEBI" id="CHEBI:61977"/>
        <dbReference type="ChEBI" id="CHEBI:456216"/>
        <dbReference type="EC" id="2.7.11.1"/>
    </reaction>
</comment>
<dbReference type="SMART" id="SM00220">
    <property type="entry name" value="S_TKc"/>
    <property type="match status" value="1"/>
</dbReference>
<evidence type="ECO:0000256" key="2">
    <source>
        <dbReference type="ARBA" id="ARBA00022527"/>
    </source>
</evidence>
<dbReference type="PROSITE" id="PS00108">
    <property type="entry name" value="PROTEIN_KINASE_ST"/>
    <property type="match status" value="1"/>
</dbReference>
<organism evidence="11">
    <name type="scientific">Trepomonas sp. PC1</name>
    <dbReference type="NCBI Taxonomy" id="1076344"/>
    <lineage>
        <taxon>Eukaryota</taxon>
        <taxon>Metamonada</taxon>
        <taxon>Diplomonadida</taxon>
        <taxon>Hexamitidae</taxon>
        <taxon>Hexamitinae</taxon>
        <taxon>Trepomonas</taxon>
    </lineage>
</organism>
<reference evidence="11" key="1">
    <citation type="submission" date="2015-07" db="EMBL/GenBank/DDBJ databases">
        <title>Adaptation to a free-living lifestyle via gene acquisitions in the diplomonad Trepomonas sp. PC1.</title>
        <authorList>
            <person name="Xu F."/>
            <person name="Jerlstrom-Hultqvist J."/>
            <person name="Kolisko M."/>
            <person name="Simpson A.G.B."/>
            <person name="Roger A.J."/>
            <person name="Svard S.G."/>
            <person name="Andersson J.O."/>
        </authorList>
    </citation>
    <scope>NUCLEOTIDE SEQUENCE</scope>
    <source>
        <strain evidence="11">PC1</strain>
    </source>
</reference>
<dbReference type="GO" id="GO:0004674">
    <property type="term" value="F:protein serine/threonine kinase activity"/>
    <property type="evidence" value="ECO:0007669"/>
    <property type="project" value="UniProtKB-KW"/>
</dbReference>
<dbReference type="SUPFAM" id="SSF56112">
    <property type="entry name" value="Protein kinase-like (PK-like)"/>
    <property type="match status" value="1"/>
</dbReference>
<evidence type="ECO:0000256" key="1">
    <source>
        <dbReference type="ARBA" id="ARBA00012513"/>
    </source>
</evidence>
<evidence type="ECO:0000256" key="5">
    <source>
        <dbReference type="ARBA" id="ARBA00022777"/>
    </source>
</evidence>
<dbReference type="InterPro" id="IPR000719">
    <property type="entry name" value="Prot_kinase_dom"/>
</dbReference>
<evidence type="ECO:0000313" key="11">
    <source>
        <dbReference type="EMBL" id="JAP93709.1"/>
    </source>
</evidence>
<evidence type="ECO:0000256" key="4">
    <source>
        <dbReference type="ARBA" id="ARBA00022741"/>
    </source>
</evidence>
<gene>
    <name evidence="11" type="ORF">TPC1_13909</name>
</gene>
<feature type="compositionally biased region" description="Polar residues" evidence="9">
    <location>
        <begin position="1"/>
        <end position="19"/>
    </location>
</feature>
<keyword evidence="5 11" id="KW-0418">Kinase</keyword>
<dbReference type="Pfam" id="PF00069">
    <property type="entry name" value="Pkinase"/>
    <property type="match status" value="2"/>
</dbReference>
<keyword evidence="4" id="KW-0547">Nucleotide-binding</keyword>
<evidence type="ECO:0000256" key="6">
    <source>
        <dbReference type="ARBA" id="ARBA00022840"/>
    </source>
</evidence>
<evidence type="ECO:0000256" key="7">
    <source>
        <dbReference type="ARBA" id="ARBA00047899"/>
    </source>
</evidence>
<evidence type="ECO:0000259" key="10">
    <source>
        <dbReference type="PROSITE" id="PS50011"/>
    </source>
</evidence>
<name>A0A146KEH0_9EUKA</name>
<dbReference type="InterPro" id="IPR011009">
    <property type="entry name" value="Kinase-like_dom_sf"/>
</dbReference>
<dbReference type="PROSITE" id="PS50011">
    <property type="entry name" value="PROTEIN_KINASE_DOM"/>
    <property type="match status" value="1"/>
</dbReference>
<keyword evidence="3" id="KW-0808">Transferase</keyword>
<dbReference type="GO" id="GO:0035556">
    <property type="term" value="P:intracellular signal transduction"/>
    <property type="evidence" value="ECO:0007669"/>
    <property type="project" value="TreeGrafter"/>
</dbReference>
<feature type="domain" description="Protein kinase" evidence="10">
    <location>
        <begin position="59"/>
        <end position="400"/>
    </location>
</feature>
<feature type="region of interest" description="Disordered" evidence="9">
    <location>
        <begin position="1"/>
        <end position="20"/>
    </location>
</feature>
<evidence type="ECO:0000256" key="3">
    <source>
        <dbReference type="ARBA" id="ARBA00022679"/>
    </source>
</evidence>
<accession>A0A146KEH0</accession>
<evidence type="ECO:0000256" key="8">
    <source>
        <dbReference type="ARBA" id="ARBA00048679"/>
    </source>
</evidence>
<proteinExistence type="predicted"/>
<dbReference type="EC" id="2.7.11.1" evidence="1"/>
<dbReference type="PANTHER" id="PTHR24356:SF1">
    <property type="entry name" value="SERINE_THREONINE-PROTEIN KINASE GREATWALL"/>
    <property type="match status" value="1"/>
</dbReference>